<accession>A0A1A9I6Y9</accession>
<dbReference type="RefSeq" id="WP_067758603.1">
    <property type="nucleotide sequence ID" value="NZ_CP015772.1"/>
</dbReference>
<keyword evidence="2" id="KW-1185">Reference proteome</keyword>
<dbReference type="KEGG" id="nia:A8C56_16895"/>
<reference evidence="1 2" key="1">
    <citation type="submission" date="2016-05" db="EMBL/GenBank/DDBJ databases">
        <title>Niabella ginsenosidivorans BS26 whole genome sequencing.</title>
        <authorList>
            <person name="Im W.T."/>
            <person name="Siddiqi M.Z."/>
        </authorList>
    </citation>
    <scope>NUCLEOTIDE SEQUENCE [LARGE SCALE GENOMIC DNA]</scope>
    <source>
        <strain evidence="1 2">BS26</strain>
    </source>
</reference>
<dbReference type="STRING" id="1176587.A8C56_16895"/>
<gene>
    <name evidence="1" type="ORF">A8C56_16895</name>
</gene>
<name>A0A1A9I6Y9_9BACT</name>
<organism evidence="1 2">
    <name type="scientific">Niabella ginsenosidivorans</name>
    <dbReference type="NCBI Taxonomy" id="1176587"/>
    <lineage>
        <taxon>Bacteria</taxon>
        <taxon>Pseudomonadati</taxon>
        <taxon>Bacteroidota</taxon>
        <taxon>Chitinophagia</taxon>
        <taxon>Chitinophagales</taxon>
        <taxon>Chitinophagaceae</taxon>
        <taxon>Niabella</taxon>
    </lineage>
</organism>
<protein>
    <submittedName>
        <fullName evidence="1">Uncharacterized protein</fullName>
    </submittedName>
</protein>
<dbReference type="EMBL" id="CP015772">
    <property type="protein sequence ID" value="ANH82422.1"/>
    <property type="molecule type" value="Genomic_DNA"/>
</dbReference>
<sequence>MRRQLLKFLSEQTIAFNRSRNIFVPTAAPGYSYSSEEDATPTFIQLLIHFVYNPRISRNRNDHVYSQPFDIRINALLGYRIIII</sequence>
<evidence type="ECO:0000313" key="2">
    <source>
        <dbReference type="Proteomes" id="UP000077667"/>
    </source>
</evidence>
<evidence type="ECO:0000313" key="1">
    <source>
        <dbReference type="EMBL" id="ANH82422.1"/>
    </source>
</evidence>
<dbReference type="AlphaFoldDB" id="A0A1A9I6Y9"/>
<proteinExistence type="predicted"/>
<dbReference type="Proteomes" id="UP000077667">
    <property type="component" value="Chromosome"/>
</dbReference>